<keyword evidence="3" id="KW-0969">Cilium</keyword>
<reference evidence="5" key="4">
    <citation type="journal article" date="2016" name="Gigascience">
        <title>De novo construction of an expanded transcriptome assembly for the western tarnished plant bug, Lygus hesperus.</title>
        <authorList>
            <person name="Tassone E.E."/>
            <person name="Geib S.M."/>
            <person name="Hall B."/>
            <person name="Fabrick J.A."/>
            <person name="Brent C.S."/>
            <person name="Hull J.J."/>
        </authorList>
    </citation>
    <scope>NUCLEOTIDE SEQUENCE</scope>
</reference>
<dbReference type="EMBL" id="GBRD01006306">
    <property type="protein sequence ID" value="JAG59515.1"/>
    <property type="molecule type" value="Transcribed_RNA"/>
</dbReference>
<evidence type="ECO:0000313" key="5">
    <source>
        <dbReference type="EMBL" id="JAQ10536.1"/>
    </source>
</evidence>
<dbReference type="EMBL" id="GBRD01006310">
    <property type="protein sequence ID" value="JAG59511.1"/>
    <property type="molecule type" value="Transcribed_RNA"/>
</dbReference>
<accession>A0A0A9YHT9</accession>
<dbReference type="EMBL" id="GBRD01006309">
    <property type="protein sequence ID" value="JAG59512.1"/>
    <property type="molecule type" value="Transcribed_RNA"/>
</dbReference>
<sequence length="173" mass="18817">MNALYLTLGVCLSLLLQVGCNGEEAQSNSMDFDSLTTGVSGFVQNLNAAIDELERKPINFRSKRSTDLDECHSFQTQGLPGARQSIYGAWNKSINAAVALTSAFNDVKKCGSWNIFVSVPCGIKAVVELITSYKNYKPEIFQFYSDIKGATSNATVDFIGCAKILLAHRSKSS</sequence>
<name>A0A0A9YHT9_LYGHE</name>
<dbReference type="EMBL" id="GDHC01007589">
    <property type="protein sequence ID" value="JAQ11040.1"/>
    <property type="molecule type" value="Transcribed_RNA"/>
</dbReference>
<keyword evidence="1" id="KW-0732">Signal</keyword>
<proteinExistence type="predicted"/>
<evidence type="ECO:0000313" key="2">
    <source>
        <dbReference type="EMBL" id="JAG31195.1"/>
    </source>
</evidence>
<reference evidence="3" key="2">
    <citation type="submission" date="2014-07" db="EMBL/GenBank/DDBJ databases">
        <authorList>
            <person name="Hull J."/>
        </authorList>
    </citation>
    <scope>NUCLEOTIDE SEQUENCE</scope>
</reference>
<dbReference type="EMBL" id="GBHO01012409">
    <property type="protein sequence ID" value="JAG31195.1"/>
    <property type="molecule type" value="Transcribed_RNA"/>
</dbReference>
<dbReference type="EMBL" id="GDHC01008093">
    <property type="protein sequence ID" value="JAQ10536.1"/>
    <property type="molecule type" value="Transcribed_RNA"/>
</dbReference>
<evidence type="ECO:0000256" key="1">
    <source>
        <dbReference type="SAM" id="SignalP"/>
    </source>
</evidence>
<dbReference type="EMBL" id="GBHO01012408">
    <property type="protein sequence ID" value="JAG31196.1"/>
    <property type="molecule type" value="Transcribed_RNA"/>
</dbReference>
<evidence type="ECO:0000313" key="3">
    <source>
        <dbReference type="EMBL" id="JAG31196.1"/>
    </source>
</evidence>
<feature type="chain" id="PRO_5015033978" evidence="1">
    <location>
        <begin position="23"/>
        <end position="173"/>
    </location>
</feature>
<keyword evidence="3" id="KW-0282">Flagellum</keyword>
<reference evidence="4" key="3">
    <citation type="submission" date="2014-09" db="EMBL/GenBank/DDBJ databases">
        <authorList>
            <person name="Magalhaes I.L.F."/>
            <person name="Oliveira U."/>
            <person name="Santos F.R."/>
            <person name="Vidigal T.H.D.A."/>
            <person name="Brescovit A.D."/>
            <person name="Santos A.J."/>
        </authorList>
    </citation>
    <scope>NUCLEOTIDE SEQUENCE</scope>
</reference>
<keyword evidence="3" id="KW-0966">Cell projection</keyword>
<feature type="signal peptide" evidence="1">
    <location>
        <begin position="1"/>
        <end position="22"/>
    </location>
</feature>
<organism evidence="3">
    <name type="scientific">Lygus hesperus</name>
    <name type="common">Western plant bug</name>
    <dbReference type="NCBI Taxonomy" id="30085"/>
    <lineage>
        <taxon>Eukaryota</taxon>
        <taxon>Metazoa</taxon>
        <taxon>Ecdysozoa</taxon>
        <taxon>Arthropoda</taxon>
        <taxon>Hexapoda</taxon>
        <taxon>Insecta</taxon>
        <taxon>Pterygota</taxon>
        <taxon>Neoptera</taxon>
        <taxon>Paraneoptera</taxon>
        <taxon>Hemiptera</taxon>
        <taxon>Heteroptera</taxon>
        <taxon>Panheteroptera</taxon>
        <taxon>Cimicomorpha</taxon>
        <taxon>Miridae</taxon>
        <taxon>Mirini</taxon>
        <taxon>Lygus</taxon>
    </lineage>
</organism>
<evidence type="ECO:0000313" key="4">
    <source>
        <dbReference type="EMBL" id="JAG59511.1"/>
    </source>
</evidence>
<gene>
    <name evidence="3" type="primary">fliE_0</name>
    <name evidence="2" type="synonym">fliE_1</name>
    <name evidence="2" type="ORF">CM83_69106</name>
    <name evidence="3" type="ORF">CM83_69107</name>
    <name evidence="6" type="ORF">g.50600</name>
    <name evidence="5" type="ORF">g.50602</name>
</gene>
<dbReference type="AlphaFoldDB" id="A0A0A9YHT9"/>
<dbReference type="EMBL" id="GBRD01006307">
    <property type="protein sequence ID" value="JAG59514.1"/>
    <property type="molecule type" value="Transcribed_RNA"/>
</dbReference>
<dbReference type="EMBL" id="GBRD01006308">
    <property type="protein sequence ID" value="JAG59513.1"/>
    <property type="molecule type" value="Transcribed_RNA"/>
</dbReference>
<reference evidence="3" key="1">
    <citation type="journal article" date="2014" name="PLoS ONE">
        <title>Transcriptome-Based Identification of ABC Transporters in the Western Tarnished Plant Bug Lygus hesperus.</title>
        <authorList>
            <person name="Hull J.J."/>
            <person name="Chaney K."/>
            <person name="Geib S.M."/>
            <person name="Fabrick J.A."/>
            <person name="Brent C.S."/>
            <person name="Walsh D."/>
            <person name="Lavine L.C."/>
        </authorList>
    </citation>
    <scope>NUCLEOTIDE SEQUENCE</scope>
</reference>
<protein>
    <submittedName>
        <fullName evidence="3">Flagellar hook-basal body complex protein FliE</fullName>
    </submittedName>
</protein>
<evidence type="ECO:0000313" key="6">
    <source>
        <dbReference type="EMBL" id="JAQ11040.1"/>
    </source>
</evidence>